<gene>
    <name evidence="1" type="ORF">DSM106972_056050</name>
</gene>
<sequence length="161" mass="17942">MLKLLSNDKDFRYWFVKSKLVGVSFFVSIILGVILSQPASACRPAPGSTPATLAARVDNTPYVFDGTVIRVNEDKVTVRVKRYFKGKGSRIVTLTGFNRTSCDNFITTTGTRYLFFAKPAEKKILTAVYDGAFGSVREWSNDTESELRQLGLLGKSKKRTL</sequence>
<protein>
    <submittedName>
        <fullName evidence="1">Uncharacterized protein</fullName>
    </submittedName>
</protein>
<keyword evidence="2" id="KW-1185">Reference proteome</keyword>
<dbReference type="InterPro" id="IPR008993">
    <property type="entry name" value="TIMP-like_OB-fold"/>
</dbReference>
<name>A0A3S1CHA2_9CYAN</name>
<proteinExistence type="predicted"/>
<evidence type="ECO:0000313" key="2">
    <source>
        <dbReference type="Proteomes" id="UP000271624"/>
    </source>
</evidence>
<dbReference type="Proteomes" id="UP000271624">
    <property type="component" value="Unassembled WGS sequence"/>
</dbReference>
<dbReference type="OrthoDB" id="511986at2"/>
<accession>A0A3S1CHA2</accession>
<evidence type="ECO:0000313" key="1">
    <source>
        <dbReference type="EMBL" id="RUT02685.1"/>
    </source>
</evidence>
<reference evidence="1" key="2">
    <citation type="journal article" date="2019" name="Genome Biol. Evol.">
        <title>Day and night: Metabolic profiles and evolutionary relationships of six axenic non-marine cyanobacteria.</title>
        <authorList>
            <person name="Will S.E."/>
            <person name="Henke P."/>
            <person name="Boedeker C."/>
            <person name="Huang S."/>
            <person name="Brinkmann H."/>
            <person name="Rohde M."/>
            <person name="Jarek M."/>
            <person name="Friedl T."/>
            <person name="Seufert S."/>
            <person name="Schumacher M."/>
            <person name="Overmann J."/>
            <person name="Neumann-Schaal M."/>
            <person name="Petersen J."/>
        </authorList>
    </citation>
    <scope>NUCLEOTIDE SEQUENCE [LARGE SCALE GENOMIC DNA]</scope>
    <source>
        <strain evidence="1">PCC 7102</strain>
    </source>
</reference>
<comment type="caution">
    <text evidence="1">The sequence shown here is derived from an EMBL/GenBank/DDBJ whole genome shotgun (WGS) entry which is preliminary data.</text>
</comment>
<dbReference type="SUPFAM" id="SSF50242">
    <property type="entry name" value="TIMP-like"/>
    <property type="match status" value="1"/>
</dbReference>
<dbReference type="EMBL" id="RSCL01000015">
    <property type="protein sequence ID" value="RUT02685.1"/>
    <property type="molecule type" value="Genomic_DNA"/>
</dbReference>
<organism evidence="1 2">
    <name type="scientific">Dulcicalothrix desertica PCC 7102</name>
    <dbReference type="NCBI Taxonomy" id="232991"/>
    <lineage>
        <taxon>Bacteria</taxon>
        <taxon>Bacillati</taxon>
        <taxon>Cyanobacteriota</taxon>
        <taxon>Cyanophyceae</taxon>
        <taxon>Nostocales</taxon>
        <taxon>Calotrichaceae</taxon>
        <taxon>Dulcicalothrix</taxon>
    </lineage>
</organism>
<dbReference type="AlphaFoldDB" id="A0A3S1CHA2"/>
<dbReference type="Gene3D" id="2.40.50.120">
    <property type="match status" value="1"/>
</dbReference>
<reference evidence="1" key="1">
    <citation type="submission" date="2018-12" db="EMBL/GenBank/DDBJ databases">
        <authorList>
            <person name="Will S."/>
            <person name="Neumann-Schaal M."/>
            <person name="Henke P."/>
        </authorList>
    </citation>
    <scope>NUCLEOTIDE SEQUENCE</scope>
    <source>
        <strain evidence="1">PCC 7102</strain>
    </source>
</reference>
<dbReference type="RefSeq" id="WP_127083880.1">
    <property type="nucleotide sequence ID" value="NZ_RSCL01000015.1"/>
</dbReference>